<name>A0A438GE92_VITVI</name>
<organism evidence="2 3">
    <name type="scientific">Vitis vinifera</name>
    <name type="common">Grape</name>
    <dbReference type="NCBI Taxonomy" id="29760"/>
    <lineage>
        <taxon>Eukaryota</taxon>
        <taxon>Viridiplantae</taxon>
        <taxon>Streptophyta</taxon>
        <taxon>Embryophyta</taxon>
        <taxon>Tracheophyta</taxon>
        <taxon>Spermatophyta</taxon>
        <taxon>Magnoliopsida</taxon>
        <taxon>eudicotyledons</taxon>
        <taxon>Gunneridae</taxon>
        <taxon>Pentapetalae</taxon>
        <taxon>rosids</taxon>
        <taxon>Vitales</taxon>
        <taxon>Vitaceae</taxon>
        <taxon>Viteae</taxon>
        <taxon>Vitis</taxon>
    </lineage>
</organism>
<sequence>MLGKVPSSSPQRRYLTWRPPTSPPLEPSVHHIPPKRARTSGPRETSKHEQPDSQGPEDSQHPSGIASEAIIKRHMVTEPPIEGNSDCRARPFHSELYFDIEAMQQQSDLRDSFGLL</sequence>
<gene>
    <name evidence="2" type="ORF">CK203_059258</name>
</gene>
<reference evidence="2 3" key="1">
    <citation type="journal article" date="2018" name="PLoS Genet.">
        <title>Population sequencing reveals clonal diversity and ancestral inbreeding in the grapevine cultivar Chardonnay.</title>
        <authorList>
            <person name="Roach M.J."/>
            <person name="Johnson D.L."/>
            <person name="Bohlmann J."/>
            <person name="van Vuuren H.J."/>
            <person name="Jones S.J."/>
            <person name="Pretorius I.S."/>
            <person name="Schmidt S.A."/>
            <person name="Borneman A.R."/>
        </authorList>
    </citation>
    <scope>NUCLEOTIDE SEQUENCE [LARGE SCALE GENOMIC DNA]</scope>
    <source>
        <strain evidence="3">cv. Chardonnay</strain>
        <tissue evidence="2">Leaf</tissue>
    </source>
</reference>
<evidence type="ECO:0000313" key="3">
    <source>
        <dbReference type="Proteomes" id="UP000288805"/>
    </source>
</evidence>
<protein>
    <submittedName>
        <fullName evidence="2">Uncharacterized protein</fullName>
    </submittedName>
</protein>
<dbReference type="EMBL" id="QGNW01000462">
    <property type="protein sequence ID" value="RVW70522.1"/>
    <property type="molecule type" value="Genomic_DNA"/>
</dbReference>
<feature type="compositionally biased region" description="Polar residues" evidence="1">
    <location>
        <begin position="1"/>
        <end position="11"/>
    </location>
</feature>
<proteinExistence type="predicted"/>
<comment type="caution">
    <text evidence="2">The sequence shown here is derived from an EMBL/GenBank/DDBJ whole genome shotgun (WGS) entry which is preliminary data.</text>
</comment>
<feature type="region of interest" description="Disordered" evidence="1">
    <location>
        <begin position="1"/>
        <end position="68"/>
    </location>
</feature>
<evidence type="ECO:0000313" key="2">
    <source>
        <dbReference type="EMBL" id="RVW70522.1"/>
    </source>
</evidence>
<dbReference type="Proteomes" id="UP000288805">
    <property type="component" value="Unassembled WGS sequence"/>
</dbReference>
<evidence type="ECO:0000256" key="1">
    <source>
        <dbReference type="SAM" id="MobiDB-lite"/>
    </source>
</evidence>
<accession>A0A438GE92</accession>
<dbReference type="AlphaFoldDB" id="A0A438GE92"/>